<organism evidence="2 3">
    <name type="scientific">Amanita muscaria (strain Koide BX008)</name>
    <dbReference type="NCBI Taxonomy" id="946122"/>
    <lineage>
        <taxon>Eukaryota</taxon>
        <taxon>Fungi</taxon>
        <taxon>Dikarya</taxon>
        <taxon>Basidiomycota</taxon>
        <taxon>Agaricomycotina</taxon>
        <taxon>Agaricomycetes</taxon>
        <taxon>Agaricomycetidae</taxon>
        <taxon>Agaricales</taxon>
        <taxon>Pluteineae</taxon>
        <taxon>Amanitaceae</taxon>
        <taxon>Amanita</taxon>
    </lineage>
</organism>
<feature type="compositionally biased region" description="Polar residues" evidence="1">
    <location>
        <begin position="72"/>
        <end position="95"/>
    </location>
</feature>
<dbReference type="STRING" id="946122.A0A0C2XJT4"/>
<protein>
    <submittedName>
        <fullName evidence="2">Uncharacterized protein</fullName>
    </submittedName>
</protein>
<dbReference type="OrthoDB" id="278430at2759"/>
<sequence>MTMAPSNHSHSRNHSTRSLPPTRNGNNASGPPNMPLPSSASGAMPPLQPTDFPPLTSIATPERRPPNMMGAWSNTNMRSALPSQGQQHPSSMNPATSVQLHQFDVSDRCFERPPPKSAELFNHKSGKGPLTNSTAGNGRLQIDNEKEQRKNDTFVEQLSAMTMVDQAPPGAISHGASQEPGLAVSVSLKNSSEEYTHAGPFVQP</sequence>
<dbReference type="Proteomes" id="UP000054549">
    <property type="component" value="Unassembled WGS sequence"/>
</dbReference>
<evidence type="ECO:0000313" key="3">
    <source>
        <dbReference type="Proteomes" id="UP000054549"/>
    </source>
</evidence>
<reference evidence="2 3" key="1">
    <citation type="submission" date="2014-04" db="EMBL/GenBank/DDBJ databases">
        <title>Evolutionary Origins and Diversification of the Mycorrhizal Mutualists.</title>
        <authorList>
            <consortium name="DOE Joint Genome Institute"/>
            <consortium name="Mycorrhizal Genomics Consortium"/>
            <person name="Kohler A."/>
            <person name="Kuo A."/>
            <person name="Nagy L.G."/>
            <person name="Floudas D."/>
            <person name="Copeland A."/>
            <person name="Barry K.W."/>
            <person name="Cichocki N."/>
            <person name="Veneault-Fourrey C."/>
            <person name="LaButti K."/>
            <person name="Lindquist E.A."/>
            <person name="Lipzen A."/>
            <person name="Lundell T."/>
            <person name="Morin E."/>
            <person name="Murat C."/>
            <person name="Riley R."/>
            <person name="Ohm R."/>
            <person name="Sun H."/>
            <person name="Tunlid A."/>
            <person name="Henrissat B."/>
            <person name="Grigoriev I.V."/>
            <person name="Hibbett D.S."/>
            <person name="Martin F."/>
        </authorList>
    </citation>
    <scope>NUCLEOTIDE SEQUENCE [LARGE SCALE GENOMIC DNA]</scope>
    <source>
        <strain evidence="2 3">Koide BX008</strain>
    </source>
</reference>
<dbReference type="EMBL" id="KN818226">
    <property type="protein sequence ID" value="KIL69338.1"/>
    <property type="molecule type" value="Genomic_DNA"/>
</dbReference>
<feature type="region of interest" description="Disordered" evidence="1">
    <location>
        <begin position="108"/>
        <end position="149"/>
    </location>
</feature>
<proteinExistence type="predicted"/>
<keyword evidence="3" id="KW-1185">Reference proteome</keyword>
<evidence type="ECO:0000256" key="1">
    <source>
        <dbReference type="SAM" id="MobiDB-lite"/>
    </source>
</evidence>
<name>A0A0C2XJT4_AMAMK</name>
<feature type="region of interest" description="Disordered" evidence="1">
    <location>
        <begin position="1"/>
        <end position="95"/>
    </location>
</feature>
<evidence type="ECO:0000313" key="2">
    <source>
        <dbReference type="EMBL" id="KIL69338.1"/>
    </source>
</evidence>
<feature type="compositionally biased region" description="Polar residues" evidence="1">
    <location>
        <begin position="19"/>
        <end position="41"/>
    </location>
</feature>
<dbReference type="HOGENOM" id="CLU_1342938_0_0_1"/>
<gene>
    <name evidence="2" type="ORF">M378DRAFT_779150</name>
</gene>
<accession>A0A0C2XJT4</accession>
<dbReference type="InParanoid" id="A0A0C2XJT4"/>
<dbReference type="AlphaFoldDB" id="A0A0C2XJT4"/>